<gene>
    <name evidence="1" type="ORF">EKPJFOCH_3215</name>
</gene>
<organism evidence="1 2">
    <name type="scientific">Methylobacterium thuringiense</name>
    <dbReference type="NCBI Taxonomy" id="1003091"/>
    <lineage>
        <taxon>Bacteria</taxon>
        <taxon>Pseudomonadati</taxon>
        <taxon>Pseudomonadota</taxon>
        <taxon>Alphaproteobacteria</taxon>
        <taxon>Hyphomicrobiales</taxon>
        <taxon>Methylobacteriaceae</taxon>
        <taxon>Methylobacterium</taxon>
    </lineage>
</organism>
<sequence>MTSPLLAMRAAILARLGGDAALAALMGGVVRLYDEPPRAALPVFALFGDGEARDDSVDGARRHLHTLALVVFGKRGSTRSALDAAERIAALLDEAGLTLAGHALVSLRVESIAGHRDQSSGETRATVTLKAVTEAIAD</sequence>
<dbReference type="Pfam" id="PF11367">
    <property type="entry name" value="Tail_completion_gp17"/>
    <property type="match status" value="1"/>
</dbReference>
<accession>A0ABQ4TRD3</accession>
<proteinExistence type="predicted"/>
<dbReference type="EMBL" id="BPRA01000014">
    <property type="protein sequence ID" value="GJE56707.1"/>
    <property type="molecule type" value="Genomic_DNA"/>
</dbReference>
<reference evidence="1" key="1">
    <citation type="journal article" date="2021" name="Front. Microbiol.">
        <title>Comprehensive Comparative Genomics and Phenotyping of Methylobacterium Species.</title>
        <authorList>
            <person name="Alessa O."/>
            <person name="Ogura Y."/>
            <person name="Fujitani Y."/>
            <person name="Takami H."/>
            <person name="Hayashi T."/>
            <person name="Sahin N."/>
            <person name="Tani A."/>
        </authorList>
    </citation>
    <scope>NUCLEOTIDE SEQUENCE</scope>
    <source>
        <strain evidence="1">DSM 23674</strain>
    </source>
</reference>
<reference evidence="1" key="2">
    <citation type="submission" date="2021-08" db="EMBL/GenBank/DDBJ databases">
        <authorList>
            <person name="Tani A."/>
            <person name="Ola A."/>
            <person name="Ogura Y."/>
            <person name="Katsura K."/>
            <person name="Hayashi T."/>
        </authorList>
    </citation>
    <scope>NUCLEOTIDE SEQUENCE</scope>
    <source>
        <strain evidence="1">DSM 23674</strain>
    </source>
</reference>
<evidence type="ECO:0000313" key="2">
    <source>
        <dbReference type="Proteomes" id="UP001055101"/>
    </source>
</evidence>
<name>A0ABQ4TRD3_9HYPH</name>
<evidence type="ECO:0000313" key="1">
    <source>
        <dbReference type="EMBL" id="GJE56707.1"/>
    </source>
</evidence>
<protein>
    <recommendedName>
        <fullName evidence="3">DUF3168 domain-containing protein</fullName>
    </recommendedName>
</protein>
<dbReference type="InterPro" id="IPR021508">
    <property type="entry name" value="Gp17-like"/>
</dbReference>
<dbReference type="RefSeq" id="WP_238232355.1">
    <property type="nucleotide sequence ID" value="NZ_BPRA01000014.1"/>
</dbReference>
<dbReference type="Gene3D" id="3.30.2000.30">
    <property type="match status" value="1"/>
</dbReference>
<keyword evidence="2" id="KW-1185">Reference proteome</keyword>
<comment type="caution">
    <text evidence="1">The sequence shown here is derived from an EMBL/GenBank/DDBJ whole genome shotgun (WGS) entry which is preliminary data.</text>
</comment>
<dbReference type="Proteomes" id="UP001055101">
    <property type="component" value="Unassembled WGS sequence"/>
</dbReference>
<evidence type="ECO:0008006" key="3">
    <source>
        <dbReference type="Google" id="ProtNLM"/>
    </source>
</evidence>
<dbReference type="InterPro" id="IPR053745">
    <property type="entry name" value="Viral_Tail_Comp_sf"/>
</dbReference>